<organism evidence="1 2">
    <name type="scientific">Streptomyces bikiniensis</name>
    <dbReference type="NCBI Taxonomy" id="1896"/>
    <lineage>
        <taxon>Bacteria</taxon>
        <taxon>Bacillati</taxon>
        <taxon>Actinomycetota</taxon>
        <taxon>Actinomycetes</taxon>
        <taxon>Kitasatosporales</taxon>
        <taxon>Streptomycetaceae</taxon>
        <taxon>Streptomyces</taxon>
    </lineage>
</organism>
<accession>A0ABW8D1B9</accession>
<proteinExistence type="predicted"/>
<comment type="caution">
    <text evidence="1">The sequence shown here is derived from an EMBL/GenBank/DDBJ whole genome shotgun (WGS) entry which is preliminary data.</text>
</comment>
<dbReference type="Proteomes" id="UP001614391">
    <property type="component" value="Unassembled WGS sequence"/>
</dbReference>
<protein>
    <submittedName>
        <fullName evidence="1">Uncharacterized protein</fullName>
    </submittedName>
</protein>
<gene>
    <name evidence="1" type="ORF">ACIGW0_30340</name>
</gene>
<reference evidence="1 2" key="1">
    <citation type="submission" date="2024-10" db="EMBL/GenBank/DDBJ databases">
        <title>The Natural Products Discovery Center: Release of the First 8490 Sequenced Strains for Exploring Actinobacteria Biosynthetic Diversity.</title>
        <authorList>
            <person name="Kalkreuter E."/>
            <person name="Kautsar S.A."/>
            <person name="Yang D."/>
            <person name="Bader C.D."/>
            <person name="Teijaro C.N."/>
            <person name="Fluegel L."/>
            <person name="Davis C.M."/>
            <person name="Simpson J.R."/>
            <person name="Lauterbach L."/>
            <person name="Steele A.D."/>
            <person name="Gui C."/>
            <person name="Meng S."/>
            <person name="Li G."/>
            <person name="Viehrig K."/>
            <person name="Ye F."/>
            <person name="Su P."/>
            <person name="Kiefer A.F."/>
            <person name="Nichols A."/>
            <person name="Cepeda A.J."/>
            <person name="Yan W."/>
            <person name="Fan B."/>
            <person name="Jiang Y."/>
            <person name="Adhikari A."/>
            <person name="Zheng C.-J."/>
            <person name="Schuster L."/>
            <person name="Cowan T.M."/>
            <person name="Smanski M.J."/>
            <person name="Chevrette M.G."/>
            <person name="De Carvalho L.P.S."/>
            <person name="Shen B."/>
        </authorList>
    </citation>
    <scope>NUCLEOTIDE SEQUENCE [LARGE SCALE GENOMIC DNA]</scope>
    <source>
        <strain evidence="1 2">NPDC053346</strain>
    </source>
</reference>
<dbReference type="RefSeq" id="WP_399621175.1">
    <property type="nucleotide sequence ID" value="NZ_JBITYT010000020.1"/>
</dbReference>
<dbReference type="EMBL" id="JBITYT010000020">
    <property type="protein sequence ID" value="MFI9123643.1"/>
    <property type="molecule type" value="Genomic_DNA"/>
</dbReference>
<evidence type="ECO:0000313" key="1">
    <source>
        <dbReference type="EMBL" id="MFI9123643.1"/>
    </source>
</evidence>
<keyword evidence="2" id="KW-1185">Reference proteome</keyword>
<name>A0ABW8D1B9_STRBI</name>
<evidence type="ECO:0000313" key="2">
    <source>
        <dbReference type="Proteomes" id="UP001614391"/>
    </source>
</evidence>
<sequence length="69" mass="7688">MQMTDDGQRIDLESGIFLVVIENIGKNKRPRYLDHGTLEFGWGADLEAMPQHVAATPLGPAFKAVPIYF</sequence>